<gene>
    <name evidence="2" type="ordered locus">RB2188</name>
</gene>
<dbReference type="STRING" id="243090.RB2188"/>
<reference evidence="2 3" key="1">
    <citation type="journal article" date="2003" name="Proc. Natl. Acad. Sci. U.S.A.">
        <title>Complete genome sequence of the marine planctomycete Pirellula sp. strain 1.</title>
        <authorList>
            <person name="Gloeckner F.O."/>
            <person name="Kube M."/>
            <person name="Bauer M."/>
            <person name="Teeling H."/>
            <person name="Lombardot T."/>
            <person name="Ludwig W."/>
            <person name="Gade D."/>
            <person name="Beck A."/>
            <person name="Borzym K."/>
            <person name="Heitmann K."/>
            <person name="Rabus R."/>
            <person name="Schlesner H."/>
            <person name="Amann R."/>
            <person name="Reinhardt R."/>
        </authorList>
    </citation>
    <scope>NUCLEOTIDE SEQUENCE [LARGE SCALE GENOMIC DNA]</scope>
    <source>
        <strain evidence="3">DSM 10527 / NCIMB 13988 / SH1</strain>
    </source>
</reference>
<dbReference type="HOGENOM" id="CLU_1884125_0_0_0"/>
<dbReference type="KEGG" id="rba:RB2188"/>
<dbReference type="OrthoDB" id="8859443at2"/>
<dbReference type="InParanoid" id="Q7UW91"/>
<keyword evidence="1" id="KW-0472">Membrane</keyword>
<keyword evidence="3" id="KW-1185">Reference proteome</keyword>
<evidence type="ECO:0000313" key="2">
    <source>
        <dbReference type="EMBL" id="CAD72477.1"/>
    </source>
</evidence>
<dbReference type="EMBL" id="BX294136">
    <property type="protein sequence ID" value="CAD72477.1"/>
    <property type="molecule type" value="Genomic_DNA"/>
</dbReference>
<sequence length="135" mass="15270">MATSHAAFWMFLCSFVWRRQDLASSAFDHAVGSDGANRDCGTKMNDDPPMLKFDEHRESANADARVRCPKCGSRIFMHDMRCEHCGIHFEGETWEFSPSTKQSLHSTMLGSARWILIVAVVVLLCLILSAFFRPL</sequence>
<dbReference type="EnsemblBacteria" id="CAD72477">
    <property type="protein sequence ID" value="CAD72477"/>
    <property type="gene ID" value="RB2188"/>
</dbReference>
<dbReference type="Proteomes" id="UP000001025">
    <property type="component" value="Chromosome"/>
</dbReference>
<dbReference type="AlphaFoldDB" id="Q7UW91"/>
<evidence type="ECO:0000313" key="3">
    <source>
        <dbReference type="Proteomes" id="UP000001025"/>
    </source>
</evidence>
<keyword evidence="1" id="KW-0812">Transmembrane</keyword>
<organism evidence="2 3">
    <name type="scientific">Rhodopirellula baltica (strain DSM 10527 / NCIMB 13988 / SH1)</name>
    <dbReference type="NCBI Taxonomy" id="243090"/>
    <lineage>
        <taxon>Bacteria</taxon>
        <taxon>Pseudomonadati</taxon>
        <taxon>Planctomycetota</taxon>
        <taxon>Planctomycetia</taxon>
        <taxon>Pirellulales</taxon>
        <taxon>Pirellulaceae</taxon>
        <taxon>Rhodopirellula</taxon>
    </lineage>
</organism>
<name>Q7UW91_RHOBA</name>
<keyword evidence="1" id="KW-1133">Transmembrane helix</keyword>
<accession>Q7UW91</accession>
<evidence type="ECO:0000256" key="1">
    <source>
        <dbReference type="SAM" id="Phobius"/>
    </source>
</evidence>
<protein>
    <submittedName>
        <fullName evidence="2">Uncharacterized protein</fullName>
    </submittedName>
</protein>
<feature type="transmembrane region" description="Helical" evidence="1">
    <location>
        <begin position="114"/>
        <end position="132"/>
    </location>
</feature>
<dbReference type="PATRIC" id="fig|243090.15.peg.1002"/>
<proteinExistence type="predicted"/>